<dbReference type="Pfam" id="PF22586">
    <property type="entry name" value="ANCHR-like_BBOX"/>
    <property type="match status" value="1"/>
</dbReference>
<protein>
    <submittedName>
        <fullName evidence="1">Uncharacterized protein</fullName>
    </submittedName>
</protein>
<comment type="caution">
    <text evidence="1">The sequence shown here is derived from an EMBL/GenBank/DDBJ whole genome shotgun (WGS) entry which is preliminary data.</text>
</comment>
<dbReference type="AlphaFoldDB" id="A0AAU9IZT1"/>
<organism evidence="1 2">
    <name type="scientific">Blepharisma stoltei</name>
    <dbReference type="NCBI Taxonomy" id="1481888"/>
    <lineage>
        <taxon>Eukaryota</taxon>
        <taxon>Sar</taxon>
        <taxon>Alveolata</taxon>
        <taxon>Ciliophora</taxon>
        <taxon>Postciliodesmatophora</taxon>
        <taxon>Heterotrichea</taxon>
        <taxon>Heterotrichida</taxon>
        <taxon>Blepharismidae</taxon>
        <taxon>Blepharisma</taxon>
    </lineage>
</organism>
<proteinExistence type="predicted"/>
<keyword evidence="2" id="KW-1185">Reference proteome</keyword>
<reference evidence="1" key="1">
    <citation type="submission" date="2021-09" db="EMBL/GenBank/DDBJ databases">
        <authorList>
            <consortium name="AG Swart"/>
            <person name="Singh M."/>
            <person name="Singh A."/>
            <person name="Seah K."/>
            <person name="Emmerich C."/>
        </authorList>
    </citation>
    <scope>NUCLEOTIDE SEQUENCE</scope>
    <source>
        <strain evidence="1">ATCC30299</strain>
    </source>
</reference>
<accession>A0AAU9IZT1</accession>
<name>A0AAU9IZT1_9CILI</name>
<evidence type="ECO:0000313" key="1">
    <source>
        <dbReference type="EMBL" id="CAG9321322.1"/>
    </source>
</evidence>
<dbReference type="Proteomes" id="UP001162131">
    <property type="component" value="Unassembled WGS sequence"/>
</dbReference>
<gene>
    <name evidence="1" type="ORF">BSTOLATCC_MIC28607</name>
</gene>
<dbReference type="EMBL" id="CAJZBQ010000028">
    <property type="protein sequence ID" value="CAG9321322.1"/>
    <property type="molecule type" value="Genomic_DNA"/>
</dbReference>
<dbReference type="SUPFAM" id="SSF57845">
    <property type="entry name" value="B-box zinc-binding domain"/>
    <property type="match status" value="1"/>
</dbReference>
<sequence length="194" mass="22224">MRSWVDRILPSCCSRRNRDQTPTILESKSLPESFVTYDLIKENDQSQAEIEKNDKERNEFKKEPIRKAKSKPIDEILISPIERSSISSPETEVQMIPCYGRDNFITLGQGETPKESTINTSISVEKAKAILDQFTCSVCNKEAKGLCTGCVSKRFCINCYHSFHKKSSLKGHNLFLYSSKRLKRNKEENHVSNN</sequence>
<evidence type="ECO:0000313" key="2">
    <source>
        <dbReference type="Proteomes" id="UP001162131"/>
    </source>
</evidence>